<reference evidence="1" key="2">
    <citation type="journal article" date="2023" name="Science">
        <title>Genomic signatures of disease resistance in endangered staghorn corals.</title>
        <authorList>
            <person name="Vollmer S.V."/>
            <person name="Selwyn J.D."/>
            <person name="Despard B.A."/>
            <person name="Roesel C.L."/>
        </authorList>
    </citation>
    <scope>NUCLEOTIDE SEQUENCE</scope>
    <source>
        <strain evidence="1">K2</strain>
    </source>
</reference>
<keyword evidence="2" id="KW-1185">Reference proteome</keyword>
<dbReference type="EMBL" id="JARQWQ010000015">
    <property type="protein sequence ID" value="KAK2566997.1"/>
    <property type="molecule type" value="Genomic_DNA"/>
</dbReference>
<dbReference type="Proteomes" id="UP001249851">
    <property type="component" value="Unassembled WGS sequence"/>
</dbReference>
<evidence type="ECO:0000313" key="2">
    <source>
        <dbReference type="Proteomes" id="UP001249851"/>
    </source>
</evidence>
<protein>
    <submittedName>
        <fullName evidence="1">Uncharacterized protein</fullName>
    </submittedName>
</protein>
<gene>
    <name evidence="1" type="ORF">P5673_008767</name>
</gene>
<evidence type="ECO:0000313" key="1">
    <source>
        <dbReference type="EMBL" id="KAK2566997.1"/>
    </source>
</evidence>
<dbReference type="AlphaFoldDB" id="A0AAD9QTC0"/>
<reference evidence="1" key="1">
    <citation type="journal article" date="2023" name="G3 (Bethesda)">
        <title>Whole genome assembly and annotation of the endangered Caribbean coral Acropora cervicornis.</title>
        <authorList>
            <person name="Selwyn J.D."/>
            <person name="Vollmer S.V."/>
        </authorList>
    </citation>
    <scope>NUCLEOTIDE SEQUENCE</scope>
    <source>
        <strain evidence="1">K2</strain>
    </source>
</reference>
<accession>A0AAD9QTC0</accession>
<name>A0AAD9QTC0_ACRCE</name>
<sequence length="124" mass="14014">MMIKKEKELKKMEYGMHVTAAAHYVSSEFYSEWDIKLQYASYITGMLGASGGVFSKLAWKTIAQNYPRLEPVAAATAATMSLFAVLVNIRSLPYSLAVLNQIHLTKIWDRVPVFKETSEVFCKN</sequence>
<proteinExistence type="predicted"/>
<organism evidence="1 2">
    <name type="scientific">Acropora cervicornis</name>
    <name type="common">Staghorn coral</name>
    <dbReference type="NCBI Taxonomy" id="6130"/>
    <lineage>
        <taxon>Eukaryota</taxon>
        <taxon>Metazoa</taxon>
        <taxon>Cnidaria</taxon>
        <taxon>Anthozoa</taxon>
        <taxon>Hexacorallia</taxon>
        <taxon>Scleractinia</taxon>
        <taxon>Astrocoeniina</taxon>
        <taxon>Acroporidae</taxon>
        <taxon>Acropora</taxon>
    </lineage>
</organism>
<comment type="caution">
    <text evidence="1">The sequence shown here is derived from an EMBL/GenBank/DDBJ whole genome shotgun (WGS) entry which is preliminary data.</text>
</comment>